<dbReference type="EMBL" id="ML209166">
    <property type="protein sequence ID" value="TFK58862.1"/>
    <property type="molecule type" value="Genomic_DNA"/>
</dbReference>
<reference evidence="1 2" key="1">
    <citation type="journal article" date="2019" name="Nat. Ecol. Evol.">
        <title>Megaphylogeny resolves global patterns of mushroom evolution.</title>
        <authorList>
            <person name="Varga T."/>
            <person name="Krizsan K."/>
            <person name="Foldi C."/>
            <person name="Dima B."/>
            <person name="Sanchez-Garcia M."/>
            <person name="Sanchez-Ramirez S."/>
            <person name="Szollosi G.J."/>
            <person name="Szarkandi J.G."/>
            <person name="Papp V."/>
            <person name="Albert L."/>
            <person name="Andreopoulos W."/>
            <person name="Angelini C."/>
            <person name="Antonin V."/>
            <person name="Barry K.W."/>
            <person name="Bougher N.L."/>
            <person name="Buchanan P."/>
            <person name="Buyck B."/>
            <person name="Bense V."/>
            <person name="Catcheside P."/>
            <person name="Chovatia M."/>
            <person name="Cooper J."/>
            <person name="Damon W."/>
            <person name="Desjardin D."/>
            <person name="Finy P."/>
            <person name="Geml J."/>
            <person name="Haridas S."/>
            <person name="Hughes K."/>
            <person name="Justo A."/>
            <person name="Karasinski D."/>
            <person name="Kautmanova I."/>
            <person name="Kiss B."/>
            <person name="Kocsube S."/>
            <person name="Kotiranta H."/>
            <person name="LaButti K.M."/>
            <person name="Lechner B.E."/>
            <person name="Liimatainen K."/>
            <person name="Lipzen A."/>
            <person name="Lukacs Z."/>
            <person name="Mihaltcheva S."/>
            <person name="Morgado L.N."/>
            <person name="Niskanen T."/>
            <person name="Noordeloos M.E."/>
            <person name="Ohm R.A."/>
            <person name="Ortiz-Santana B."/>
            <person name="Ovrebo C."/>
            <person name="Racz N."/>
            <person name="Riley R."/>
            <person name="Savchenko A."/>
            <person name="Shiryaev A."/>
            <person name="Soop K."/>
            <person name="Spirin V."/>
            <person name="Szebenyi C."/>
            <person name="Tomsovsky M."/>
            <person name="Tulloss R.E."/>
            <person name="Uehling J."/>
            <person name="Grigoriev I.V."/>
            <person name="Vagvolgyi C."/>
            <person name="Papp T."/>
            <person name="Martin F.M."/>
            <person name="Miettinen O."/>
            <person name="Hibbett D.S."/>
            <person name="Nagy L.G."/>
        </authorList>
    </citation>
    <scope>NUCLEOTIDE SEQUENCE [LARGE SCALE GENOMIC DNA]</scope>
    <source>
        <strain evidence="1 2">NL-1719</strain>
    </source>
</reference>
<keyword evidence="2" id="KW-1185">Reference proteome</keyword>
<dbReference type="Proteomes" id="UP000308600">
    <property type="component" value="Unassembled WGS sequence"/>
</dbReference>
<protein>
    <submittedName>
        <fullName evidence="1">P-loop containing nucleoside triphosphate hydrolase protein</fullName>
    </submittedName>
</protein>
<gene>
    <name evidence="1" type="ORF">BDN72DRAFT_966231</name>
</gene>
<proteinExistence type="predicted"/>
<evidence type="ECO:0000313" key="2">
    <source>
        <dbReference type="Proteomes" id="UP000308600"/>
    </source>
</evidence>
<accession>A0ACD2ZZI0</accession>
<organism evidence="1 2">
    <name type="scientific">Pluteus cervinus</name>
    <dbReference type="NCBI Taxonomy" id="181527"/>
    <lineage>
        <taxon>Eukaryota</taxon>
        <taxon>Fungi</taxon>
        <taxon>Dikarya</taxon>
        <taxon>Basidiomycota</taxon>
        <taxon>Agaricomycotina</taxon>
        <taxon>Agaricomycetes</taxon>
        <taxon>Agaricomycetidae</taxon>
        <taxon>Agaricales</taxon>
        <taxon>Pluteineae</taxon>
        <taxon>Pluteaceae</taxon>
        <taxon>Pluteus</taxon>
    </lineage>
</organism>
<name>A0ACD2ZZI0_9AGAR</name>
<keyword evidence="1" id="KW-0378">Hydrolase</keyword>
<sequence>MLPRHRIKRKNTKPHNATQSTLPPRLKLTRKDLNGLEKEIQEQFSWAEPPRTFQYEAIQAQLLRKDVLVHAGTGSGKTAIAAGPHVHAQSKGMVTILVSPLIALQDEHAESMIKEHKLTAVAVNSTNGGCSHEMMNRICKGEFQVVIISPEMLLSKKFVRGVLRRPEMARRILSVVVDEAHVVSHWGEGFRKAYSRLGTLRAILPKGTPMVAMSATLTARVRHDVLNKLQFGNDYLHLNEGNDRPNVSIVVRAMQNPMNTYTDLDFLIPEGITSRTQIPKAFVYADNIAVGTEIEDHLMQLCPDLGPDAVVRPYNAAFTTHHRKRLMEEFRAGTVRILVCTDAAGMGCNIPDIDIVVQWKLPASISSFVQRAGRAARAKGGTGLAVLLVERTAYETDLFILAEEIRAAQAMTTKASGKKGGRKAKTSPPGKGQGGTTPAPRAPEKRTAAEKAQYANEHGAKRGAVGGRDDIAPTGMNTPLVFNTPDEGLLSFVQCCTCRRLVLREVFANEKPAPTVSCCDLCDPSLLARTRPGKPKATKRKAPIRQGVSNATVRTLLHSWRTQIRFKDLAHIDSASEILRDETIELLSSVGPIESKEQLGGLLEGQWMWYSRYADHLLKTLQSITIPPMQPKPKKTQKKRSRPTEDGDKQDEPAENADRHKRPRVNKMGETSAHTLSTLTPSHASQPPSRAIASTRPHHPLPRTWARGTPLRQPATGHQIPSQNQQNPSSTQTPPTQRALPATIPTEMSNPRPPQPSSSQASLPPVYAHLMTNWRVENFNYETSSPSPSYSTYSIPISQPSTFTDSQGPQTPLSRSQNNHHPHPQPQPPRRGGFSQ</sequence>
<evidence type="ECO:0000313" key="1">
    <source>
        <dbReference type="EMBL" id="TFK58862.1"/>
    </source>
</evidence>